<dbReference type="EMBL" id="JAEPQZ010000017">
    <property type="protein sequence ID" value="KAG2172313.1"/>
    <property type="molecule type" value="Genomic_DNA"/>
</dbReference>
<comment type="caution">
    <text evidence="2">The sequence shown here is derived from an EMBL/GenBank/DDBJ whole genome shotgun (WGS) entry which is preliminary data.</text>
</comment>
<name>A0A8H7UA12_MORIS</name>
<dbReference type="InterPro" id="IPR022039">
    <property type="entry name" value="MKT1_C"/>
</dbReference>
<organism evidence="2 3">
    <name type="scientific">Mortierella isabellina</name>
    <name type="common">Filamentous fungus</name>
    <name type="synonym">Umbelopsis isabellina</name>
    <dbReference type="NCBI Taxonomy" id="91625"/>
    <lineage>
        <taxon>Eukaryota</taxon>
        <taxon>Fungi</taxon>
        <taxon>Fungi incertae sedis</taxon>
        <taxon>Mucoromycota</taxon>
        <taxon>Mucoromycotina</taxon>
        <taxon>Umbelopsidomycetes</taxon>
        <taxon>Umbelopsidales</taxon>
        <taxon>Umbelopsidaceae</taxon>
        <taxon>Umbelopsis</taxon>
    </lineage>
</organism>
<dbReference type="OrthoDB" id="17262at2759"/>
<feature type="non-terminal residue" evidence="2">
    <location>
        <position position="1"/>
    </location>
</feature>
<feature type="domain" description="Post-transcriptional regulator MKT1 C-terminal" evidence="1">
    <location>
        <begin position="1"/>
        <end position="218"/>
    </location>
</feature>
<evidence type="ECO:0000259" key="1">
    <source>
        <dbReference type="Pfam" id="PF12246"/>
    </source>
</evidence>
<accession>A0A8H7UA12</accession>
<evidence type="ECO:0000313" key="2">
    <source>
        <dbReference type="EMBL" id="KAG2172313.1"/>
    </source>
</evidence>
<dbReference type="AlphaFoldDB" id="A0A8H7UA12"/>
<dbReference type="Pfam" id="PF12246">
    <property type="entry name" value="MKT1_C"/>
    <property type="match status" value="1"/>
</dbReference>
<keyword evidence="3" id="KW-1185">Reference proteome</keyword>
<reference evidence="2" key="1">
    <citation type="submission" date="2020-12" db="EMBL/GenBank/DDBJ databases">
        <title>Metabolic potential, ecology and presence of endohyphal bacteria is reflected in genomic diversity of Mucoromycotina.</title>
        <authorList>
            <person name="Muszewska A."/>
            <person name="Okrasinska A."/>
            <person name="Steczkiewicz K."/>
            <person name="Drgas O."/>
            <person name="Orlowska M."/>
            <person name="Perlinska-Lenart U."/>
            <person name="Aleksandrzak-Piekarczyk T."/>
            <person name="Szatraj K."/>
            <person name="Zielenkiewicz U."/>
            <person name="Pilsyk S."/>
            <person name="Malc E."/>
            <person name="Mieczkowski P."/>
            <person name="Kruszewska J.S."/>
            <person name="Biernat P."/>
            <person name="Pawlowska J."/>
        </authorList>
    </citation>
    <scope>NUCLEOTIDE SEQUENCE</scope>
    <source>
        <strain evidence="2">WA0000067209</strain>
    </source>
</reference>
<protein>
    <recommendedName>
        <fullName evidence="1">Post-transcriptional regulator MKT1 C-terminal domain-containing protein</fullName>
    </recommendedName>
</protein>
<gene>
    <name evidence="2" type="ORF">INT43_004855</name>
</gene>
<proteinExistence type="predicted"/>
<dbReference type="Proteomes" id="UP000654370">
    <property type="component" value="Unassembled WGS sequence"/>
</dbReference>
<sequence length="223" mass="25383">HKPTHWGTAFIAAATESNQEALLSAFELIRFDILTSKEYSRSYDVPVQDKHLGDSAKHIRLISRTVSLVPMTFKHDVPFVGQMYRDVLVFNSFVKALNRSYRNLCEMLLLSLFLNDCVKRDRRDYAELSIRLPYVSDINAATGMVAKSYLENTLKEESASKAVETTEKMYSTAIDLKAGLANGFEFWDQVMKGIKVLKAAKSFESTCDMFLEADAWLQGRRFP</sequence>
<evidence type="ECO:0000313" key="3">
    <source>
        <dbReference type="Proteomes" id="UP000654370"/>
    </source>
</evidence>